<proteinExistence type="predicted"/>
<dbReference type="Proteomes" id="UP000265566">
    <property type="component" value="Chromosome 5"/>
</dbReference>
<evidence type="ECO:0000313" key="1">
    <source>
        <dbReference type="EMBL" id="RHN55160.1"/>
    </source>
</evidence>
<dbReference type="AlphaFoldDB" id="A0A396HP97"/>
<dbReference type="Gramene" id="rna30297">
    <property type="protein sequence ID" value="RHN55160.1"/>
    <property type="gene ID" value="gene30297"/>
</dbReference>
<comment type="caution">
    <text evidence="1">The sequence shown here is derived from an EMBL/GenBank/DDBJ whole genome shotgun (WGS) entry which is preliminary data.</text>
</comment>
<accession>A0A396HP97</accession>
<dbReference type="EMBL" id="PSQE01000005">
    <property type="protein sequence ID" value="RHN55160.1"/>
    <property type="molecule type" value="Genomic_DNA"/>
</dbReference>
<reference evidence="1" key="1">
    <citation type="journal article" date="2018" name="Nat. Plants">
        <title>Whole-genome landscape of Medicago truncatula symbiotic genes.</title>
        <authorList>
            <person name="Pecrix Y."/>
            <person name="Gamas P."/>
            <person name="Carrere S."/>
        </authorList>
    </citation>
    <scope>NUCLEOTIDE SEQUENCE</scope>
    <source>
        <tissue evidence="1">Leaves</tissue>
    </source>
</reference>
<gene>
    <name evidence="1" type="ORF">MtrunA17_Chr5g0414701</name>
</gene>
<organism evidence="1">
    <name type="scientific">Medicago truncatula</name>
    <name type="common">Barrel medic</name>
    <name type="synonym">Medicago tribuloides</name>
    <dbReference type="NCBI Taxonomy" id="3880"/>
    <lineage>
        <taxon>Eukaryota</taxon>
        <taxon>Viridiplantae</taxon>
        <taxon>Streptophyta</taxon>
        <taxon>Embryophyta</taxon>
        <taxon>Tracheophyta</taxon>
        <taxon>Spermatophyta</taxon>
        <taxon>Magnoliopsida</taxon>
        <taxon>eudicotyledons</taxon>
        <taxon>Gunneridae</taxon>
        <taxon>Pentapetalae</taxon>
        <taxon>rosids</taxon>
        <taxon>fabids</taxon>
        <taxon>Fabales</taxon>
        <taxon>Fabaceae</taxon>
        <taxon>Papilionoideae</taxon>
        <taxon>50 kb inversion clade</taxon>
        <taxon>NPAAA clade</taxon>
        <taxon>Hologalegina</taxon>
        <taxon>IRL clade</taxon>
        <taxon>Trifolieae</taxon>
        <taxon>Medicago</taxon>
    </lineage>
</organism>
<name>A0A396HP97_MEDTR</name>
<protein>
    <submittedName>
        <fullName evidence="1">Uncharacterized protein</fullName>
    </submittedName>
</protein>
<sequence length="93" mass="10455">MVVPHCFDISKQSAMVQTSMSICGLGFENGKKKDTSFLLVEIGHLSQIVRWLELVAEHKDKRLARVVRLLELVARKVKDIGIGYSFVGIGRWA</sequence>